<keyword evidence="2" id="KW-1185">Reference proteome</keyword>
<comment type="caution">
    <text evidence="1">The sequence shown here is derived from an EMBL/GenBank/DDBJ whole genome shotgun (WGS) entry which is preliminary data.</text>
</comment>
<gene>
    <name evidence="1" type="ORF">KYK27_05575</name>
</gene>
<dbReference type="InterPro" id="IPR025935">
    <property type="entry name" value="AbiH"/>
</dbReference>
<sequence length="327" mass="38664">MQILFLLGNGFDLNLGMKTRYKDFYCHYLSVESKKEYVNKFKKHLSENLDNWSDLELSLGEYTQNIKTLEEFDDVFEDIAEKLADFLLEQENNFDFSKILKEELHKCLIYPEQYLLNSDRNQLSEYKDRWSKNRWYVHIITFNYTRTLERILGEEISNIKIGTHHDLAHVSLQGIDHLHGFVDERMIMGVNDKSQVKNVQFHENPDVLEAIIKIQCNKAQKHNVDDACIKRITTANLICIFGSSIGETDNYWWELIGNQLLVRDCHLIIFYKCEDISPRFAYKKARKEREIKNIFLSKTKLDENEKKLVESKIFVGINTNLFKLNNS</sequence>
<dbReference type="RefSeq" id="WP_199108987.1">
    <property type="nucleotide sequence ID" value="NZ_JAHWXQ010000001.1"/>
</dbReference>
<protein>
    <submittedName>
        <fullName evidence="1">Bacteriophage abortive infection AbiH family protein</fullName>
    </submittedName>
</protein>
<name>A0ABS6X938_9BACT</name>
<organism evidence="1 2">
    <name type="scientific">Pontibacter populi</name>
    <dbReference type="NCBI Taxonomy" id="890055"/>
    <lineage>
        <taxon>Bacteria</taxon>
        <taxon>Pseudomonadati</taxon>
        <taxon>Bacteroidota</taxon>
        <taxon>Cytophagia</taxon>
        <taxon>Cytophagales</taxon>
        <taxon>Hymenobacteraceae</taxon>
        <taxon>Pontibacter</taxon>
    </lineage>
</organism>
<reference evidence="1 2" key="1">
    <citation type="submission" date="2021-07" db="EMBL/GenBank/DDBJ databases">
        <authorList>
            <person name="Kim M.K."/>
        </authorList>
    </citation>
    <scope>NUCLEOTIDE SEQUENCE [LARGE SCALE GENOMIC DNA]</scope>
    <source>
        <strain evidence="1 2">HLY7-15</strain>
    </source>
</reference>
<dbReference type="EMBL" id="JAHWXQ010000001">
    <property type="protein sequence ID" value="MBW3364501.1"/>
    <property type="molecule type" value="Genomic_DNA"/>
</dbReference>
<evidence type="ECO:0000313" key="2">
    <source>
        <dbReference type="Proteomes" id="UP000774935"/>
    </source>
</evidence>
<evidence type="ECO:0000313" key="1">
    <source>
        <dbReference type="EMBL" id="MBW3364501.1"/>
    </source>
</evidence>
<proteinExistence type="predicted"/>
<dbReference type="Proteomes" id="UP000774935">
    <property type="component" value="Unassembled WGS sequence"/>
</dbReference>
<dbReference type="Pfam" id="PF14253">
    <property type="entry name" value="AbiH"/>
    <property type="match status" value="1"/>
</dbReference>
<accession>A0ABS6X938</accession>